<feature type="domain" description="VTC" evidence="1">
    <location>
        <begin position="5"/>
        <end position="235"/>
    </location>
</feature>
<dbReference type="OrthoDB" id="9784042at2"/>
<protein>
    <submittedName>
        <fullName evidence="2">VTC domain-containing protein</fullName>
    </submittedName>
</protein>
<organism evidence="2 3">
    <name type="scientific">Belliella buryatensis</name>
    <dbReference type="NCBI Taxonomy" id="1500549"/>
    <lineage>
        <taxon>Bacteria</taxon>
        <taxon>Pseudomonadati</taxon>
        <taxon>Bacteroidota</taxon>
        <taxon>Cytophagia</taxon>
        <taxon>Cytophagales</taxon>
        <taxon>Cyclobacteriaceae</taxon>
        <taxon>Belliella</taxon>
    </lineage>
</organism>
<dbReference type="AlphaFoldDB" id="A0A239DH77"/>
<gene>
    <name evidence="2" type="ORF">SAMN06295967_10728</name>
</gene>
<reference evidence="3" key="1">
    <citation type="submission" date="2017-06" db="EMBL/GenBank/DDBJ databases">
        <authorList>
            <person name="Varghese N."/>
            <person name="Submissions S."/>
        </authorList>
    </citation>
    <scope>NUCLEOTIDE SEQUENCE [LARGE SCALE GENOMIC DNA]</scope>
    <source>
        <strain evidence="3">5C</strain>
    </source>
</reference>
<dbReference type="InterPro" id="IPR018966">
    <property type="entry name" value="VTC_domain"/>
</dbReference>
<evidence type="ECO:0000313" key="2">
    <source>
        <dbReference type="EMBL" id="SNS31073.1"/>
    </source>
</evidence>
<dbReference type="EMBL" id="FZOK01000007">
    <property type="protein sequence ID" value="SNS31073.1"/>
    <property type="molecule type" value="Genomic_DNA"/>
</dbReference>
<evidence type="ECO:0000259" key="1">
    <source>
        <dbReference type="Pfam" id="PF09359"/>
    </source>
</evidence>
<dbReference type="Gene3D" id="3.20.100.30">
    <property type="entry name" value="VTC, catalytic tunnel domain"/>
    <property type="match status" value="1"/>
</dbReference>
<keyword evidence="3" id="KW-1185">Reference proteome</keyword>
<accession>A0A239DH77</accession>
<dbReference type="InterPro" id="IPR042267">
    <property type="entry name" value="VTC_sf"/>
</dbReference>
<dbReference type="Pfam" id="PF09359">
    <property type="entry name" value="VTC"/>
    <property type="match status" value="1"/>
</dbReference>
<dbReference type="GO" id="GO:0006799">
    <property type="term" value="P:polyphosphate biosynthetic process"/>
    <property type="evidence" value="ECO:0007669"/>
    <property type="project" value="UniProtKB-ARBA"/>
</dbReference>
<dbReference type="Proteomes" id="UP000198480">
    <property type="component" value="Unassembled WGS sequence"/>
</dbReference>
<dbReference type="RefSeq" id="WP_089239919.1">
    <property type="nucleotide sequence ID" value="NZ_FZOK01000007.1"/>
</dbReference>
<evidence type="ECO:0000313" key="3">
    <source>
        <dbReference type="Proteomes" id="UP000198480"/>
    </source>
</evidence>
<sequence length="237" mass="27972">MIKYRHEKKYLVPVSQLNALRARFEPFLIPDAYTSNIGGYPEYIVRSIYFDSYQTNSYFEKIEGLRDRKKFRLRGYGDNNSKVVLEIKRKVEDRVTKNRAFLDFSKAKELLKNGIISDVFSETDYINIENATRFLFNVEKFNLKPKTLIVYQREAYHGKFDSGVRITFDKNIKHYPSPKIGNLFRVVGLRRIWRGSFILEIKYFENEMPSWARAIVQEFGLRNEALSKYALGIESSI</sequence>
<proteinExistence type="predicted"/>
<name>A0A239DH77_9BACT</name>
<dbReference type="CDD" id="cd07750">
    <property type="entry name" value="PolyPPase_VTC_like"/>
    <property type="match status" value="1"/>
</dbReference>